<evidence type="ECO:0000256" key="2">
    <source>
        <dbReference type="ARBA" id="ARBA00022530"/>
    </source>
</evidence>
<dbReference type="Gene3D" id="2.20.100.10">
    <property type="entry name" value="Thrombospondin type-1 (TSP1) repeat"/>
    <property type="match status" value="1"/>
</dbReference>
<dbReference type="Pfam" id="PF00090">
    <property type="entry name" value="TSP_1"/>
    <property type="match status" value="1"/>
</dbReference>
<evidence type="ECO:0000256" key="1">
    <source>
        <dbReference type="ARBA" id="ARBA00004498"/>
    </source>
</evidence>
<evidence type="ECO:0000313" key="5">
    <source>
        <dbReference type="Proteomes" id="UP000694941"/>
    </source>
</evidence>
<name>A0ABM1BSZ2_LIMPO</name>
<dbReference type="SMART" id="SM00209">
    <property type="entry name" value="TSP1"/>
    <property type="match status" value="1"/>
</dbReference>
<dbReference type="NCBIfam" id="NF038123">
    <property type="entry name" value="NF038123_dom"/>
    <property type="match status" value="1"/>
</dbReference>
<dbReference type="InterPro" id="IPR038678">
    <property type="entry name" value="Spondin_N_sf"/>
</dbReference>
<reference evidence="6" key="1">
    <citation type="submission" date="2025-08" db="UniProtKB">
        <authorList>
            <consortium name="RefSeq"/>
        </authorList>
    </citation>
    <scope>IDENTIFICATION</scope>
    <source>
        <tissue evidence="6">Muscle</tissue>
    </source>
</reference>
<proteinExistence type="predicted"/>
<comment type="subcellular location">
    <subcellularLocation>
        <location evidence="1">Secreted</location>
        <location evidence="1">Extracellular space</location>
        <location evidence="1">Extracellular matrix</location>
    </subcellularLocation>
</comment>
<organism evidence="5 6">
    <name type="scientific">Limulus polyphemus</name>
    <name type="common">Atlantic horseshoe crab</name>
    <dbReference type="NCBI Taxonomy" id="6850"/>
    <lineage>
        <taxon>Eukaryota</taxon>
        <taxon>Metazoa</taxon>
        <taxon>Ecdysozoa</taxon>
        <taxon>Arthropoda</taxon>
        <taxon>Chelicerata</taxon>
        <taxon>Merostomata</taxon>
        <taxon>Xiphosura</taxon>
        <taxon>Limulidae</taxon>
        <taxon>Limulus</taxon>
    </lineage>
</organism>
<evidence type="ECO:0000313" key="6">
    <source>
        <dbReference type="RefSeq" id="XP_013788069.1"/>
    </source>
</evidence>
<dbReference type="InterPro" id="IPR000884">
    <property type="entry name" value="TSP1_rpt"/>
</dbReference>
<keyword evidence="3" id="KW-0130">Cell adhesion</keyword>
<evidence type="ECO:0000259" key="4">
    <source>
        <dbReference type="PROSITE" id="PS51020"/>
    </source>
</evidence>
<dbReference type="InterPro" id="IPR051418">
    <property type="entry name" value="Spondin/Thrombospondin_T1"/>
</dbReference>
<dbReference type="Gene3D" id="2.60.40.2130">
    <property type="entry name" value="F-spondin domain"/>
    <property type="match status" value="1"/>
</dbReference>
<dbReference type="PANTHER" id="PTHR11311">
    <property type="entry name" value="SPONDIN"/>
    <property type="match status" value="1"/>
</dbReference>
<dbReference type="Proteomes" id="UP000694941">
    <property type="component" value="Unplaced"/>
</dbReference>
<dbReference type="SUPFAM" id="SSF82895">
    <property type="entry name" value="TSP-1 type 1 repeat"/>
    <property type="match status" value="1"/>
</dbReference>
<dbReference type="PANTHER" id="PTHR11311:SF15">
    <property type="entry name" value="SPONDIN-2"/>
    <property type="match status" value="1"/>
</dbReference>
<sequence>MRTFKLTRAPQVSSALSQGKRIFMNSDPRSVWWTLLVASVLAKAFGSCPRNTLSVYKVSLVTEWSEENFPNQYPQWRPHAQWSKVVGRSHNSSYSFWRLGDVASEGFKTFIDDGRSDILDRSFQGVGGIYDVFSAPPIDGGVGRTQAEFFVDSNHSKVSLASRIIPSPDWFVGVSSFDTCVNGKWLDRIKLDVGPLDAGTDNGFTFTAPRWETEPRIKISRITSRHPSHPASSFYYPLLEKLPRIAVFEFTKTKTYELNEIFSRGKKHAVDDKESKGENTVFLKQVDTNTVNYEGTFEGLRIKIIGGDKQKEEVEKSRRLRTRKLIKVLKDKRGLETRSRFRSQLRPCRVSNWSDWSSCSNGCGFGRTIRTRKEVSRGGLPCPRLEESRWCHGRRRCQQKKRYFFW</sequence>
<dbReference type="Pfam" id="PF06468">
    <property type="entry name" value="Spond_N"/>
    <property type="match status" value="1"/>
</dbReference>
<dbReference type="GeneID" id="106471986"/>
<feature type="domain" description="Spondin" evidence="4">
    <location>
        <begin position="44"/>
        <end position="230"/>
    </location>
</feature>
<dbReference type="RefSeq" id="XP_013788069.1">
    <property type="nucleotide sequence ID" value="XM_013932615.2"/>
</dbReference>
<evidence type="ECO:0000256" key="3">
    <source>
        <dbReference type="ARBA" id="ARBA00022889"/>
    </source>
</evidence>
<dbReference type="InterPro" id="IPR009465">
    <property type="entry name" value="Spondin_N"/>
</dbReference>
<keyword evidence="2" id="KW-0272">Extracellular matrix</keyword>
<dbReference type="InterPro" id="IPR036383">
    <property type="entry name" value="TSP1_rpt_sf"/>
</dbReference>
<dbReference type="PROSITE" id="PS50092">
    <property type="entry name" value="TSP1"/>
    <property type="match status" value="1"/>
</dbReference>
<keyword evidence="5" id="KW-1185">Reference proteome</keyword>
<dbReference type="PROSITE" id="PS51020">
    <property type="entry name" value="SPONDIN"/>
    <property type="match status" value="1"/>
</dbReference>
<gene>
    <name evidence="6" type="primary">LOC106471986</name>
</gene>
<protein>
    <submittedName>
        <fullName evidence="6">Spondin-2-like</fullName>
    </submittedName>
</protein>
<accession>A0ABM1BSZ2</accession>
<keyword evidence="2" id="KW-0964">Secreted</keyword>